<proteinExistence type="predicted"/>
<protein>
    <submittedName>
        <fullName evidence="1">Cupin family protein</fullName>
    </submittedName>
</protein>
<organism evidence="1">
    <name type="scientific">Neisseria gonorrhoeae</name>
    <dbReference type="NCBI Taxonomy" id="485"/>
    <lineage>
        <taxon>Bacteria</taxon>
        <taxon>Pseudomonadati</taxon>
        <taxon>Pseudomonadota</taxon>
        <taxon>Betaproteobacteria</taxon>
        <taxon>Neisseriales</taxon>
        <taxon>Neisseriaceae</taxon>
        <taxon>Neisseria</taxon>
    </lineage>
</organism>
<name>A0A378VZV0_NEIGO</name>
<dbReference type="AlphaFoldDB" id="A0A378VZV0"/>
<dbReference type="EMBL" id="UGRI01000001">
    <property type="protein sequence ID" value="SUA24721.1"/>
    <property type="molecule type" value="Genomic_DNA"/>
</dbReference>
<evidence type="ECO:0000313" key="1">
    <source>
        <dbReference type="EMBL" id="SUA24721.1"/>
    </source>
</evidence>
<dbReference type="SUPFAM" id="SSF51197">
    <property type="entry name" value="Clavaminate synthase-like"/>
    <property type="match status" value="1"/>
</dbReference>
<accession>A0A378VZV0</accession>
<gene>
    <name evidence="1" type="ORF">NCTC11421_02725</name>
</gene>
<reference evidence="1" key="1">
    <citation type="submission" date="2018-06" db="EMBL/GenBank/DDBJ databases">
        <authorList>
            <consortium name="Pathogen Informatics"/>
            <person name="Doyle S."/>
        </authorList>
    </citation>
    <scope>NUCLEOTIDE SEQUENCE [LARGE SCALE GENOMIC DNA]</scope>
    <source>
        <strain evidence="1">NCTC11421</strain>
    </source>
</reference>
<sequence>MGIHLDFGISPKTFRQTYLYQKPKLFKGAVRNLEAASCKYINEIYQRADPTAPLFHLRKKAQSFLKKNTSKVSTIWAKLATVLLNPLSTNI</sequence>